<comment type="subcellular location">
    <subcellularLocation>
        <location evidence="1">Membrane</location>
        <topology evidence="1">Multi-pass membrane protein</topology>
    </subcellularLocation>
</comment>
<dbReference type="Proteomes" id="UP001153709">
    <property type="component" value="Chromosome 7"/>
</dbReference>
<keyword evidence="5" id="KW-0677">Repeat</keyword>
<proteinExistence type="inferred from homology"/>
<dbReference type="GO" id="GO:0055085">
    <property type="term" value="P:transmembrane transport"/>
    <property type="evidence" value="ECO:0007669"/>
    <property type="project" value="InterPro"/>
</dbReference>
<dbReference type="EMBL" id="OU898282">
    <property type="protein sequence ID" value="CAG9838471.1"/>
    <property type="molecule type" value="Genomic_DNA"/>
</dbReference>
<keyword evidence="7 8" id="KW-0472">Membrane</keyword>
<dbReference type="AlphaFoldDB" id="A0A9N9T483"/>
<evidence type="ECO:0000256" key="3">
    <source>
        <dbReference type="ARBA" id="ARBA00022448"/>
    </source>
</evidence>
<dbReference type="InterPro" id="IPR002067">
    <property type="entry name" value="MCP"/>
</dbReference>
<evidence type="ECO:0000256" key="5">
    <source>
        <dbReference type="ARBA" id="ARBA00022737"/>
    </source>
</evidence>
<keyword evidence="11" id="KW-1185">Reference proteome</keyword>
<dbReference type="SUPFAM" id="SSF103506">
    <property type="entry name" value="Mitochondrial carrier"/>
    <property type="match status" value="1"/>
</dbReference>
<keyword evidence="6" id="KW-1133">Transmembrane helix</keyword>
<evidence type="ECO:0000256" key="9">
    <source>
        <dbReference type="RuleBase" id="RU000488"/>
    </source>
</evidence>
<dbReference type="PROSITE" id="PS50920">
    <property type="entry name" value="SOLCAR"/>
    <property type="match status" value="3"/>
</dbReference>
<comment type="similarity">
    <text evidence="2 9">Belongs to the mitochondrial carrier (TC 2.A.29) family.</text>
</comment>
<dbReference type="GO" id="GO:0016020">
    <property type="term" value="C:membrane"/>
    <property type="evidence" value="ECO:0007669"/>
    <property type="project" value="UniProtKB-SubCell"/>
</dbReference>
<evidence type="ECO:0000256" key="7">
    <source>
        <dbReference type="ARBA" id="ARBA00023136"/>
    </source>
</evidence>
<dbReference type="OrthoDB" id="448427at2759"/>
<protein>
    <recommendedName>
        <fullName evidence="12">Mitochondrial dicarboxylate carrier</fullName>
    </recommendedName>
</protein>
<accession>A0A9N9T483</accession>
<evidence type="ECO:0000256" key="2">
    <source>
        <dbReference type="ARBA" id="ARBA00006375"/>
    </source>
</evidence>
<evidence type="ECO:0000256" key="1">
    <source>
        <dbReference type="ARBA" id="ARBA00004141"/>
    </source>
</evidence>
<dbReference type="InterPro" id="IPR018108">
    <property type="entry name" value="MCP_transmembrane"/>
</dbReference>
<evidence type="ECO:0000313" key="11">
    <source>
        <dbReference type="Proteomes" id="UP001153709"/>
    </source>
</evidence>
<feature type="repeat" description="Solcar" evidence="8">
    <location>
        <begin position="97"/>
        <end position="184"/>
    </location>
</feature>
<dbReference type="PRINTS" id="PR00926">
    <property type="entry name" value="MITOCARRIER"/>
</dbReference>
<keyword evidence="4 8" id="KW-0812">Transmembrane</keyword>
<feature type="repeat" description="Solcar" evidence="8">
    <location>
        <begin position="193"/>
        <end position="277"/>
    </location>
</feature>
<evidence type="ECO:0000256" key="6">
    <source>
        <dbReference type="ARBA" id="ARBA00022989"/>
    </source>
</evidence>
<organism evidence="10 11">
    <name type="scientific">Diabrotica balteata</name>
    <name type="common">Banded cucumber beetle</name>
    <dbReference type="NCBI Taxonomy" id="107213"/>
    <lineage>
        <taxon>Eukaryota</taxon>
        <taxon>Metazoa</taxon>
        <taxon>Ecdysozoa</taxon>
        <taxon>Arthropoda</taxon>
        <taxon>Hexapoda</taxon>
        <taxon>Insecta</taxon>
        <taxon>Pterygota</taxon>
        <taxon>Neoptera</taxon>
        <taxon>Endopterygota</taxon>
        <taxon>Coleoptera</taxon>
        <taxon>Polyphaga</taxon>
        <taxon>Cucujiformia</taxon>
        <taxon>Chrysomeloidea</taxon>
        <taxon>Chrysomelidae</taxon>
        <taxon>Galerucinae</taxon>
        <taxon>Diabroticina</taxon>
        <taxon>Diabroticites</taxon>
        <taxon>Diabrotica</taxon>
    </lineage>
</organism>
<feature type="repeat" description="Solcar" evidence="8">
    <location>
        <begin position="9"/>
        <end position="89"/>
    </location>
</feature>
<evidence type="ECO:0000313" key="10">
    <source>
        <dbReference type="EMBL" id="CAG9838471.1"/>
    </source>
</evidence>
<dbReference type="InterPro" id="IPR050391">
    <property type="entry name" value="Mito_Metabolite_Transporter"/>
</dbReference>
<reference evidence="10" key="1">
    <citation type="submission" date="2022-01" db="EMBL/GenBank/DDBJ databases">
        <authorList>
            <person name="King R."/>
        </authorList>
    </citation>
    <scope>NUCLEOTIDE SEQUENCE</scope>
</reference>
<dbReference type="Gene3D" id="1.50.40.10">
    <property type="entry name" value="Mitochondrial carrier domain"/>
    <property type="match status" value="1"/>
</dbReference>
<dbReference type="InterPro" id="IPR023395">
    <property type="entry name" value="MCP_dom_sf"/>
</dbReference>
<gene>
    <name evidence="10" type="ORF">DIABBA_LOCUS11361</name>
</gene>
<keyword evidence="3 9" id="KW-0813">Transport</keyword>
<name>A0A9N9T483_DIABA</name>
<evidence type="ECO:0000256" key="4">
    <source>
        <dbReference type="ARBA" id="ARBA00022692"/>
    </source>
</evidence>
<dbReference type="Pfam" id="PF00153">
    <property type="entry name" value="Mito_carr"/>
    <property type="match status" value="3"/>
</dbReference>
<evidence type="ECO:0000256" key="8">
    <source>
        <dbReference type="PROSITE-ProRule" id="PRU00282"/>
    </source>
</evidence>
<dbReference type="PANTHER" id="PTHR45618">
    <property type="entry name" value="MITOCHONDRIAL DICARBOXYLATE CARRIER-RELATED"/>
    <property type="match status" value="1"/>
</dbReference>
<sequence>MSDEIKRHPRWYFGGLAASAAVCVTHPLDLLKVHLQTQVGRQLSIATMTVNIIENQGILALYSGLSAAVCRQLTYSTTRFALYDIAKTHFDMGNFATKVLVASVGGAIGGWTGVPSDVVNVRMQNDIKLPPEKRRNYKHVIDGFIRVYKEEGINQLFRGSTTACSRAVMITVGQLSVYDEIKTQLLRTGLFIDNTVTYFTCSFIAGIAATLLSQPLDVIKTRQMNARPGEFKGILDCVIFTAKEGPFAFFKGILPSSVRIIPNTIIVFIFYEALTNKFGYFK</sequence>
<evidence type="ECO:0008006" key="12">
    <source>
        <dbReference type="Google" id="ProtNLM"/>
    </source>
</evidence>